<proteinExistence type="inferred from homology"/>
<organism evidence="3 4">
    <name type="scientific">Methanobrevibacter ruminantium (strain ATCC 35063 / DSM 1093 / JCM 13430 / OCM 146 / M1)</name>
    <name type="common">Methanobacterium ruminantium</name>
    <dbReference type="NCBI Taxonomy" id="634498"/>
    <lineage>
        <taxon>Archaea</taxon>
        <taxon>Methanobacteriati</taxon>
        <taxon>Methanobacteriota</taxon>
        <taxon>Methanomada group</taxon>
        <taxon>Methanobacteria</taxon>
        <taxon>Methanobacteriales</taxon>
        <taxon>Methanobacteriaceae</taxon>
        <taxon>Methanobrevibacter</taxon>
    </lineage>
</organism>
<evidence type="ECO:0000313" key="3">
    <source>
        <dbReference type="EMBL" id="ADC47160.1"/>
    </source>
</evidence>
<dbReference type="GO" id="GO:0016853">
    <property type="term" value="F:isomerase activity"/>
    <property type="evidence" value="ECO:0007669"/>
    <property type="project" value="UniProtKB-KW"/>
</dbReference>
<dbReference type="Pfam" id="PF01380">
    <property type="entry name" value="SIS"/>
    <property type="match status" value="1"/>
</dbReference>
<dbReference type="PANTHER" id="PTHR43443:SF1">
    <property type="entry name" value="3-HEXULOSE-6-PHOSPHATE ISOMERASE"/>
    <property type="match status" value="1"/>
</dbReference>
<dbReference type="GO" id="GO:1901135">
    <property type="term" value="P:carbohydrate derivative metabolic process"/>
    <property type="evidence" value="ECO:0007669"/>
    <property type="project" value="InterPro"/>
</dbReference>
<keyword evidence="3" id="KW-0413">Isomerase</keyword>
<dbReference type="Proteomes" id="UP000008680">
    <property type="component" value="Chromosome"/>
</dbReference>
<dbReference type="GeneID" id="8770961"/>
<dbReference type="OrthoDB" id="350569at2157"/>
<comment type="similarity">
    <text evidence="1">Belongs to the SIS family. PHI subfamily.</text>
</comment>
<dbReference type="PATRIC" id="fig|634498.28.peg.1314"/>
<dbReference type="AlphaFoldDB" id="D3E3P9"/>
<dbReference type="PROSITE" id="PS51464">
    <property type="entry name" value="SIS"/>
    <property type="match status" value="1"/>
</dbReference>
<name>D3E3P9_METRM</name>
<dbReference type="HOGENOM" id="CLU_094236_1_0_2"/>
<accession>D3E3P9</accession>
<feature type="domain" description="SIS" evidence="2">
    <location>
        <begin position="45"/>
        <end position="218"/>
    </location>
</feature>
<sequence>MTNLELNILDLSLNELLRTVNKTESILKDQYDEIKEFRDIILTARNLRFDNGNDATIFLAGSGRSGFVAKFFAMRLMHLGFHVYVFGETLVPPVHDGDIILFISKSGGENAVTDSIESTKLENIKKSKSSPSKNNMIFENVKILSVCGSFDCYLASHSDAKIVIEAERDRKSTKEESERFDSLGFNSNELVIMGTGFEDSALLILDALVVEMMNNLGLCEEDLENNHENINRPKVSKK</sequence>
<dbReference type="Gene3D" id="3.40.50.10490">
    <property type="entry name" value="Glucose-6-phosphate isomerase like protein, domain 1"/>
    <property type="match status" value="1"/>
</dbReference>
<dbReference type="eggNOG" id="arCOG00068">
    <property type="taxonomic scope" value="Archaea"/>
</dbReference>
<evidence type="ECO:0000259" key="2">
    <source>
        <dbReference type="PROSITE" id="PS51464"/>
    </source>
</evidence>
<keyword evidence="4" id="KW-1185">Reference proteome</keyword>
<dbReference type="GO" id="GO:0097367">
    <property type="term" value="F:carbohydrate derivative binding"/>
    <property type="evidence" value="ECO:0007669"/>
    <property type="project" value="InterPro"/>
</dbReference>
<dbReference type="SUPFAM" id="SSF53697">
    <property type="entry name" value="SIS domain"/>
    <property type="match status" value="1"/>
</dbReference>
<dbReference type="InterPro" id="IPR001347">
    <property type="entry name" value="SIS_dom"/>
</dbReference>
<gene>
    <name evidence="3" type="primary">phi2</name>
    <name evidence="3" type="ordered locus">mru_1310</name>
</gene>
<protein>
    <submittedName>
        <fullName evidence="3">3-hexulose-6-phosphate isomerase Phi2</fullName>
    </submittedName>
</protein>
<dbReference type="InterPro" id="IPR017552">
    <property type="entry name" value="PHI/rmpB"/>
</dbReference>
<evidence type="ECO:0000256" key="1">
    <source>
        <dbReference type="ARBA" id="ARBA00009235"/>
    </source>
</evidence>
<dbReference type="KEGG" id="mru:mru_1310"/>
<dbReference type="EMBL" id="CP001719">
    <property type="protein sequence ID" value="ADC47160.1"/>
    <property type="molecule type" value="Genomic_DNA"/>
</dbReference>
<reference evidence="3 4" key="1">
    <citation type="journal article" date="2010" name="PLoS ONE">
        <title>The genome sequence of the rumen methanogen Methanobrevibacter ruminantium reveals new possibilities for controlling ruminant methane emissions.</title>
        <authorList>
            <person name="Leahy S.C."/>
            <person name="Kelly W.J."/>
            <person name="Altermann E."/>
            <person name="Ronimus R.S."/>
            <person name="Yeoman C.J."/>
            <person name="Pacheco D.M."/>
            <person name="Li D."/>
            <person name="Kong Z."/>
            <person name="McTavish S."/>
            <person name="Sang C."/>
            <person name="Lambie S.C."/>
            <person name="Janssen P.H."/>
            <person name="Dey D."/>
            <person name="Attwood G.T."/>
        </authorList>
    </citation>
    <scope>NUCLEOTIDE SEQUENCE [LARGE SCALE GENOMIC DNA]</scope>
    <source>
        <strain evidence="4">ATCC 35063 / DSM 1093 / JCM 13430 / OCM 146 / M1</strain>
    </source>
</reference>
<dbReference type="PANTHER" id="PTHR43443">
    <property type="entry name" value="3-HEXULOSE-6-PHOSPHATE ISOMERASE"/>
    <property type="match status" value="1"/>
</dbReference>
<dbReference type="RefSeq" id="WP_012956109.1">
    <property type="nucleotide sequence ID" value="NC_013790.1"/>
</dbReference>
<dbReference type="STRING" id="634498.mru_1310"/>
<evidence type="ECO:0000313" key="4">
    <source>
        <dbReference type="Proteomes" id="UP000008680"/>
    </source>
</evidence>
<dbReference type="InterPro" id="IPR046348">
    <property type="entry name" value="SIS_dom_sf"/>
</dbReference>